<evidence type="ECO:0000313" key="6">
    <source>
        <dbReference type="Proteomes" id="UP001382935"/>
    </source>
</evidence>
<keyword evidence="6" id="KW-1185">Reference proteome</keyword>
<dbReference type="InterPro" id="IPR044148">
    <property type="entry name" value="ALDH_GabD1-like"/>
</dbReference>
<gene>
    <name evidence="5" type="ORF">V6R86_08630</name>
</gene>
<dbReference type="Gene3D" id="3.40.309.10">
    <property type="entry name" value="Aldehyde Dehydrogenase, Chain A, domain 2"/>
    <property type="match status" value="1"/>
</dbReference>
<feature type="domain" description="Aldehyde dehydrogenase" evidence="4">
    <location>
        <begin position="9"/>
        <end position="460"/>
    </location>
</feature>
<dbReference type="InterPro" id="IPR016162">
    <property type="entry name" value="Ald_DH_N"/>
</dbReference>
<evidence type="ECO:0000313" key="5">
    <source>
        <dbReference type="EMBL" id="WWM70736.1"/>
    </source>
</evidence>
<dbReference type="SUPFAM" id="SSF53720">
    <property type="entry name" value="ALDH-like"/>
    <property type="match status" value="1"/>
</dbReference>
<name>A0ABZ2G0W1_9SPHN</name>
<evidence type="ECO:0000256" key="2">
    <source>
        <dbReference type="ARBA" id="ARBA00022857"/>
    </source>
</evidence>
<keyword evidence="3" id="KW-0560">Oxidoreductase</keyword>
<dbReference type="Gene3D" id="3.40.605.10">
    <property type="entry name" value="Aldehyde Dehydrogenase, Chain A, domain 1"/>
    <property type="match status" value="1"/>
</dbReference>
<sequence>MPKTDSAAVAQVVNPATGARENSYPLTTLDEALKAAERAKAAQLDWRKTSFADRAAVVGKAAALLRDRADDYAALMTQEMGKTLTDGRAEIEKCAAHCDWFAKNAERYLADQPVDVDGAGEVFVTFNPLGVVLAVMPWNFPFWQVIRFAAPALMAGNGAVLKHASNVPGCALAIEQLFRDAGLPDDLFRTLLLPSKDIAHLIESPHIAAVTLTGSVAAGKSVAAAAGGVLKKCVLELGGSDAYLILDDADPAAAAKVAATARMVNGGQSCIAGKRFIVVEAMKQQFEAALVKAMRAYAIGDPTEENTKLGPMQSVEARDEVHEQVEKSIANGAKLLLGGEIPDKAGAWYPATVLTDVAAGQPAHDEEIFGPVAAIITAKDEADAIRIANDSEFGLGSGVLTGNLDRGRRIARDELDAGMSFVNENVRSDPRMPFGGVKHSGYGRECADYGIREFVNIKTVLVKPLGSSGQAKVE</sequence>
<dbReference type="InterPro" id="IPR016163">
    <property type="entry name" value="Ald_DH_C"/>
</dbReference>
<reference evidence="5 6" key="1">
    <citation type="submission" date="2024-02" db="EMBL/GenBank/DDBJ databases">
        <title>Full genome sequence of Sphingomonas kaistensis.</title>
        <authorList>
            <person name="Poletto B.L."/>
            <person name="Silva G."/>
            <person name="Galante D."/>
            <person name="Campos K.R."/>
            <person name="Santos M.B.N."/>
            <person name="Sacchi C.T."/>
        </authorList>
    </citation>
    <scope>NUCLEOTIDE SEQUENCE [LARGE SCALE GENOMIC DNA]</scope>
    <source>
        <strain evidence="5 6">MA4R</strain>
    </source>
</reference>
<proteinExistence type="inferred from homology"/>
<keyword evidence="2" id="KW-0521">NADP</keyword>
<evidence type="ECO:0000256" key="1">
    <source>
        <dbReference type="ARBA" id="ARBA00009986"/>
    </source>
</evidence>
<dbReference type="CDD" id="cd07100">
    <property type="entry name" value="ALDH_SSADH1_GabD1"/>
    <property type="match status" value="1"/>
</dbReference>
<comment type="similarity">
    <text evidence="1">Belongs to the aldehyde dehydrogenase family.</text>
</comment>
<dbReference type="InterPro" id="IPR016161">
    <property type="entry name" value="Ald_DH/histidinol_DH"/>
</dbReference>
<dbReference type="PANTHER" id="PTHR43217">
    <property type="entry name" value="SUCCINATE SEMIALDEHYDE DEHYDROGENASE [NAD(P)+] SAD"/>
    <property type="match status" value="1"/>
</dbReference>
<dbReference type="Pfam" id="PF00171">
    <property type="entry name" value="Aldedh"/>
    <property type="match status" value="1"/>
</dbReference>
<accession>A0ABZ2G0W1</accession>
<dbReference type="Proteomes" id="UP001382935">
    <property type="component" value="Chromosome"/>
</dbReference>
<protein>
    <submittedName>
        <fullName evidence="5">NAD-dependent succinate-semialdehyde dehydrogenase</fullName>
    </submittedName>
</protein>
<dbReference type="EMBL" id="CP145607">
    <property type="protein sequence ID" value="WWM70736.1"/>
    <property type="molecule type" value="Genomic_DNA"/>
</dbReference>
<evidence type="ECO:0000259" key="4">
    <source>
        <dbReference type="Pfam" id="PF00171"/>
    </source>
</evidence>
<dbReference type="InterPro" id="IPR047110">
    <property type="entry name" value="GABD/Sad-like"/>
</dbReference>
<organism evidence="5 6">
    <name type="scientific">Sphingomonas kaistensis</name>
    <dbReference type="NCBI Taxonomy" id="298708"/>
    <lineage>
        <taxon>Bacteria</taxon>
        <taxon>Pseudomonadati</taxon>
        <taxon>Pseudomonadota</taxon>
        <taxon>Alphaproteobacteria</taxon>
        <taxon>Sphingomonadales</taxon>
        <taxon>Sphingomonadaceae</taxon>
        <taxon>Sphingomonas</taxon>
    </lineage>
</organism>
<dbReference type="InterPro" id="IPR015590">
    <property type="entry name" value="Aldehyde_DH_dom"/>
</dbReference>
<evidence type="ECO:0000256" key="3">
    <source>
        <dbReference type="ARBA" id="ARBA00023002"/>
    </source>
</evidence>
<dbReference type="RefSeq" id="WP_338503752.1">
    <property type="nucleotide sequence ID" value="NZ_CP145607.1"/>
</dbReference>
<dbReference type="PANTHER" id="PTHR43217:SF1">
    <property type="entry name" value="SUCCINATE SEMIALDEHYDE DEHYDROGENASE [NAD(P)+] SAD"/>
    <property type="match status" value="1"/>
</dbReference>